<protein>
    <submittedName>
        <fullName evidence="2">Uncharacterized protein</fullName>
    </submittedName>
</protein>
<evidence type="ECO:0000256" key="1">
    <source>
        <dbReference type="SAM" id="MobiDB-lite"/>
    </source>
</evidence>
<evidence type="ECO:0000313" key="2">
    <source>
        <dbReference type="EMBL" id="PKU70623.1"/>
    </source>
</evidence>
<dbReference type="AlphaFoldDB" id="A0A2I0W4N7"/>
<proteinExistence type="predicted"/>
<reference evidence="2 3" key="2">
    <citation type="journal article" date="2017" name="Nature">
        <title>The Apostasia genome and the evolution of orchids.</title>
        <authorList>
            <person name="Zhang G.Q."/>
            <person name="Liu K.W."/>
            <person name="Li Z."/>
            <person name="Lohaus R."/>
            <person name="Hsiao Y.Y."/>
            <person name="Niu S.C."/>
            <person name="Wang J.Y."/>
            <person name="Lin Y.C."/>
            <person name="Xu Q."/>
            <person name="Chen L.J."/>
            <person name="Yoshida K."/>
            <person name="Fujiwara S."/>
            <person name="Wang Z.W."/>
            <person name="Zhang Y.Q."/>
            <person name="Mitsuda N."/>
            <person name="Wang M."/>
            <person name="Liu G.H."/>
            <person name="Pecoraro L."/>
            <person name="Huang H.X."/>
            <person name="Xiao X.J."/>
            <person name="Lin M."/>
            <person name="Wu X.Y."/>
            <person name="Wu W.L."/>
            <person name="Chen Y.Y."/>
            <person name="Chang S.B."/>
            <person name="Sakamoto S."/>
            <person name="Ohme-Takagi M."/>
            <person name="Yagi M."/>
            <person name="Zeng S.J."/>
            <person name="Shen C.Y."/>
            <person name="Yeh C.M."/>
            <person name="Luo Y.B."/>
            <person name="Tsai W.C."/>
            <person name="Van de Peer Y."/>
            <person name="Liu Z.J."/>
        </authorList>
    </citation>
    <scope>NUCLEOTIDE SEQUENCE [LARGE SCALE GENOMIC DNA]</scope>
    <source>
        <tissue evidence="2">The whole plant</tissue>
    </source>
</reference>
<gene>
    <name evidence="2" type="ORF">MA16_Dca008740</name>
</gene>
<feature type="compositionally biased region" description="Polar residues" evidence="1">
    <location>
        <begin position="238"/>
        <end position="252"/>
    </location>
</feature>
<dbReference type="Proteomes" id="UP000233837">
    <property type="component" value="Unassembled WGS sequence"/>
</dbReference>
<evidence type="ECO:0000313" key="3">
    <source>
        <dbReference type="Proteomes" id="UP000233837"/>
    </source>
</evidence>
<name>A0A2I0W4N7_9ASPA</name>
<accession>A0A2I0W4N7</accession>
<feature type="compositionally biased region" description="Polar residues" evidence="1">
    <location>
        <begin position="208"/>
        <end position="221"/>
    </location>
</feature>
<feature type="region of interest" description="Disordered" evidence="1">
    <location>
        <begin position="208"/>
        <end position="252"/>
    </location>
</feature>
<organism evidence="2 3">
    <name type="scientific">Dendrobium catenatum</name>
    <dbReference type="NCBI Taxonomy" id="906689"/>
    <lineage>
        <taxon>Eukaryota</taxon>
        <taxon>Viridiplantae</taxon>
        <taxon>Streptophyta</taxon>
        <taxon>Embryophyta</taxon>
        <taxon>Tracheophyta</taxon>
        <taxon>Spermatophyta</taxon>
        <taxon>Magnoliopsida</taxon>
        <taxon>Liliopsida</taxon>
        <taxon>Asparagales</taxon>
        <taxon>Orchidaceae</taxon>
        <taxon>Epidendroideae</taxon>
        <taxon>Malaxideae</taxon>
        <taxon>Dendrobiinae</taxon>
        <taxon>Dendrobium</taxon>
    </lineage>
</organism>
<reference evidence="2 3" key="1">
    <citation type="journal article" date="2016" name="Sci. Rep.">
        <title>The Dendrobium catenatum Lindl. genome sequence provides insights into polysaccharide synthase, floral development and adaptive evolution.</title>
        <authorList>
            <person name="Zhang G.Q."/>
            <person name="Xu Q."/>
            <person name="Bian C."/>
            <person name="Tsai W.C."/>
            <person name="Yeh C.M."/>
            <person name="Liu K.W."/>
            <person name="Yoshida K."/>
            <person name="Zhang L.S."/>
            <person name="Chang S.B."/>
            <person name="Chen F."/>
            <person name="Shi Y."/>
            <person name="Su Y.Y."/>
            <person name="Zhang Y.Q."/>
            <person name="Chen L.J."/>
            <person name="Yin Y."/>
            <person name="Lin M."/>
            <person name="Huang H."/>
            <person name="Deng H."/>
            <person name="Wang Z.W."/>
            <person name="Zhu S.L."/>
            <person name="Zhao X."/>
            <person name="Deng C."/>
            <person name="Niu S.C."/>
            <person name="Huang J."/>
            <person name="Wang M."/>
            <person name="Liu G.H."/>
            <person name="Yang H.J."/>
            <person name="Xiao X.J."/>
            <person name="Hsiao Y.Y."/>
            <person name="Wu W.L."/>
            <person name="Chen Y.Y."/>
            <person name="Mitsuda N."/>
            <person name="Ohme-Takagi M."/>
            <person name="Luo Y.B."/>
            <person name="Van de Peer Y."/>
            <person name="Liu Z.J."/>
        </authorList>
    </citation>
    <scope>NUCLEOTIDE SEQUENCE [LARGE SCALE GENOMIC DNA]</scope>
    <source>
        <tissue evidence="2">The whole plant</tissue>
    </source>
</reference>
<sequence length="252" mass="27493">MKAKPSNASSSGDRKHSHRRSSSSTFLDARMARMQALASKSMQIGFRMAKLEALDLASAPKWSGFTMAGAIPSSSWGTASEPVLKKNKDDTVLTESDTMLVNETSPIDTLQLTTKPVLNDTMTNDALHNDISTLNEPSFFVSIASMFNEVDNGDITENCSQLDKLEKQASMLNNIVSEECEDGEFIPPSMCKVPSSLNAKKAIFDSSKVNSNGPQDDNFQYVSRKKSKQSKHVLPATPRSTRAQSSSKVCND</sequence>
<feature type="region of interest" description="Disordered" evidence="1">
    <location>
        <begin position="1"/>
        <end position="27"/>
    </location>
</feature>
<dbReference type="EMBL" id="KZ502926">
    <property type="protein sequence ID" value="PKU70623.1"/>
    <property type="molecule type" value="Genomic_DNA"/>
</dbReference>
<keyword evidence="3" id="KW-1185">Reference proteome</keyword>